<dbReference type="RefSeq" id="XP_001911715.1">
    <property type="nucleotide sequence ID" value="XM_001911680.1"/>
</dbReference>
<dbReference type="VEuPathDB" id="FungiDB:PODANS_2_9120"/>
<dbReference type="EMBL" id="CU640366">
    <property type="protein sequence ID" value="CAP73543.1"/>
    <property type="molecule type" value="Genomic_DNA"/>
</dbReference>
<reference evidence="3" key="4">
    <citation type="submission" date="2014-09" db="EMBL/GenBank/DDBJ databases">
        <title>Maintaining two mating types: Structure of the mating type locus and its role in heterokaryosis in Podospora anserina.</title>
        <authorList>
            <person name="Grognet P."/>
            <person name="Bidard F."/>
            <person name="Kuchly C."/>
            <person name="Chan Ho Tong L."/>
            <person name="Coppin E."/>
            <person name="Ait Benkhali J."/>
            <person name="Couloux A."/>
            <person name="Wincker P."/>
            <person name="Debuchy R."/>
            <person name="Silar P."/>
        </authorList>
    </citation>
    <scope>NUCLEOTIDE SEQUENCE</scope>
</reference>
<reference evidence="4" key="3">
    <citation type="journal article" date="2014" name="Genetics">
        <title>Maintaining two mating types: Structure of the mating type locus and its role in heterokaryosis in Podospora anserina.</title>
        <authorList>
            <person name="Grognet P."/>
            <person name="Bidard F."/>
            <person name="Kuchly C."/>
            <person name="Tong L.C.H."/>
            <person name="Coppin E."/>
            <person name="Benkhali J.A."/>
            <person name="Couloux A."/>
            <person name="Wincker P."/>
            <person name="Debuchy R."/>
            <person name="Silar P."/>
        </authorList>
    </citation>
    <scope>GENOME REANNOTATION</scope>
    <source>
        <strain evidence="4">S / ATCC MYA-4624 / DSM 980 / FGSC 10383</strain>
    </source>
</reference>
<dbReference type="EMBL" id="FO904937">
    <property type="protein sequence ID" value="CDP25946.1"/>
    <property type="molecule type" value="Genomic_DNA"/>
</dbReference>
<protein>
    <submittedName>
        <fullName evidence="2">Podospora anserina S mat+ genomic DNA chromosome 2, supercontig 2</fullName>
    </submittedName>
</protein>
<feature type="compositionally biased region" description="Basic and acidic residues" evidence="1">
    <location>
        <begin position="42"/>
        <end position="57"/>
    </location>
</feature>
<proteinExistence type="predicted"/>
<dbReference type="HOGENOM" id="CLU_044126_0_0_1"/>
<evidence type="ECO:0000313" key="4">
    <source>
        <dbReference type="Proteomes" id="UP000001197"/>
    </source>
</evidence>
<dbReference type="eggNOG" id="ENOG502S952">
    <property type="taxonomic scope" value="Eukaryota"/>
</dbReference>
<feature type="compositionally biased region" description="Polar residues" evidence="1">
    <location>
        <begin position="24"/>
        <end position="36"/>
    </location>
</feature>
<feature type="region of interest" description="Disordered" evidence="1">
    <location>
        <begin position="17"/>
        <end position="83"/>
    </location>
</feature>
<evidence type="ECO:0000313" key="3">
    <source>
        <dbReference type="EMBL" id="CDP25946.1"/>
    </source>
</evidence>
<dbReference type="Proteomes" id="UP000001197">
    <property type="component" value="Chromosome 2"/>
</dbReference>
<evidence type="ECO:0000313" key="2">
    <source>
        <dbReference type="EMBL" id="CAP73543.1"/>
    </source>
</evidence>
<dbReference type="OrthoDB" id="2588098at2759"/>
<dbReference type="GeneID" id="6195973"/>
<name>B2B6W5_PODAN</name>
<organism evidence="2">
    <name type="scientific">Podospora anserina (strain S / ATCC MYA-4624 / DSM 980 / FGSC 10383)</name>
    <name type="common">Pleurage anserina</name>
    <dbReference type="NCBI Taxonomy" id="515849"/>
    <lineage>
        <taxon>Eukaryota</taxon>
        <taxon>Fungi</taxon>
        <taxon>Dikarya</taxon>
        <taxon>Ascomycota</taxon>
        <taxon>Pezizomycotina</taxon>
        <taxon>Sordariomycetes</taxon>
        <taxon>Sordariomycetidae</taxon>
        <taxon>Sordariales</taxon>
        <taxon>Podosporaceae</taxon>
        <taxon>Podospora</taxon>
        <taxon>Podospora anserina</taxon>
    </lineage>
</organism>
<sequence>MLFDGSATELVRLLAVPVRPQNPPETASATPTQTRNGCCATKDMDGMKEHPNRKADTEVMTSSSQCHKRAKTQDGHNRADTDHSMINHSVTDSLVIDRPVTFSTLPPEVHRLIFTHIECIDDVFRLGLANRYLWSIGREHMHDYYMSFLGRWANEHIVCVGEDVKPGDYPPGLFSAQELDLLRQKTSDIPYDWDVDWDDVAFPNVPFTLHHFTFPSISTQEEDVSLFGKSLALAGLFHDLDISKDPAYDYIRSEMLVKQETYFPQDQQWILRNLTTKQFVRSEAIALKPECIHGPDISVLGFGEVVMSRICWSTSSFTSMSDTVDISRGTWAGLD</sequence>
<dbReference type="KEGG" id="pan:PODANSg8760"/>
<evidence type="ECO:0000256" key="1">
    <source>
        <dbReference type="SAM" id="MobiDB-lite"/>
    </source>
</evidence>
<dbReference type="AlphaFoldDB" id="B2B6W5"/>
<reference evidence="2" key="2">
    <citation type="submission" date="2008-07" db="EMBL/GenBank/DDBJ databases">
        <authorList>
            <person name="Genoscope - CEA"/>
        </authorList>
    </citation>
    <scope>NUCLEOTIDE SEQUENCE</scope>
    <source>
        <strain evidence="2">S mat+</strain>
    </source>
</reference>
<accession>B2B6W5</accession>
<keyword evidence="4" id="KW-1185">Reference proteome</keyword>
<feature type="compositionally biased region" description="Basic and acidic residues" evidence="1">
    <location>
        <begin position="71"/>
        <end position="83"/>
    </location>
</feature>
<dbReference type="InParanoid" id="B2B6W5"/>
<gene>
    <name evidence="2" type="ORF">PODANS_2_9120</name>
</gene>
<reference evidence="2 4" key="1">
    <citation type="journal article" date="2008" name="Genome Biol.">
        <title>The genome sequence of the model ascomycete fungus Podospora anserina.</title>
        <authorList>
            <person name="Espagne E."/>
            <person name="Lespinet O."/>
            <person name="Malagnac F."/>
            <person name="Da Silva C."/>
            <person name="Jaillon O."/>
            <person name="Porcel B.M."/>
            <person name="Couloux A."/>
            <person name="Aury J.-M."/>
            <person name="Segurens B."/>
            <person name="Poulain J."/>
            <person name="Anthouard V."/>
            <person name="Grossetete S."/>
            <person name="Khalili H."/>
            <person name="Coppin E."/>
            <person name="Dequard-Chablat M."/>
            <person name="Picard M."/>
            <person name="Contamine V."/>
            <person name="Arnaise S."/>
            <person name="Bourdais A."/>
            <person name="Berteaux-Lecellier V."/>
            <person name="Gautheret D."/>
            <person name="de Vries R.P."/>
            <person name="Battaglia E."/>
            <person name="Coutinho P.M."/>
            <person name="Danchin E.G.J."/>
            <person name="Henrissat B."/>
            <person name="El Khoury R."/>
            <person name="Sainsard-Chanet A."/>
            <person name="Boivin A."/>
            <person name="Pinan-Lucarre B."/>
            <person name="Sellem C.H."/>
            <person name="Debuchy R."/>
            <person name="Wincker P."/>
            <person name="Weissenbach J."/>
            <person name="Silar P."/>
        </authorList>
    </citation>
    <scope>NUCLEOTIDE SEQUENCE [LARGE SCALE GENOMIC DNA]</scope>
    <source>
        <strain evidence="4">S / ATCC MYA-4624 / DSM 980 / FGSC 10383</strain>
        <strain evidence="2">S mat+</strain>
    </source>
</reference>